<protein>
    <submittedName>
        <fullName evidence="3">Transcriptional regulator</fullName>
    </submittedName>
</protein>
<reference evidence="3 4" key="1">
    <citation type="submission" date="2024-10" db="EMBL/GenBank/DDBJ databases">
        <authorList>
            <person name="Yibar A."/>
            <person name="Saticioglu I.B."/>
            <person name="Duman M."/>
            <person name="Ajmi N."/>
            <person name="Gurler F."/>
            <person name="Ay H."/>
            <person name="Onuk E."/>
            <person name="Guler S."/>
            <person name="Romalde J.L."/>
        </authorList>
    </citation>
    <scope>NUCLEOTIDE SEQUENCE [LARGE SCALE GENOMIC DNA]</scope>
    <source>
        <strain evidence="3 4">1-TCBS-A</strain>
    </source>
</reference>
<dbReference type="InterPro" id="IPR001867">
    <property type="entry name" value="OmpR/PhoB-type_DNA-bd"/>
</dbReference>
<dbReference type="EMBL" id="JBIHSE010000001">
    <property type="protein sequence ID" value="MFH0271297.1"/>
    <property type="molecule type" value="Genomic_DNA"/>
</dbReference>
<keyword evidence="4" id="KW-1185">Reference proteome</keyword>
<name>A0ABW7J5F6_9VIBR</name>
<dbReference type="Pfam" id="PF00486">
    <property type="entry name" value="Trans_reg_C"/>
    <property type="match status" value="1"/>
</dbReference>
<dbReference type="InterPro" id="IPR036388">
    <property type="entry name" value="WH-like_DNA-bd_sf"/>
</dbReference>
<evidence type="ECO:0000259" key="2">
    <source>
        <dbReference type="Pfam" id="PF00486"/>
    </source>
</evidence>
<dbReference type="RefSeq" id="WP_394631999.1">
    <property type="nucleotide sequence ID" value="NZ_JBIHSE010000001.1"/>
</dbReference>
<evidence type="ECO:0000313" key="3">
    <source>
        <dbReference type="EMBL" id="MFH0271297.1"/>
    </source>
</evidence>
<proteinExistence type="predicted"/>
<evidence type="ECO:0000313" key="4">
    <source>
        <dbReference type="Proteomes" id="UP001607221"/>
    </source>
</evidence>
<dbReference type="InterPro" id="IPR016032">
    <property type="entry name" value="Sig_transdc_resp-reg_C-effctor"/>
</dbReference>
<organism evidence="3 4">
    <name type="scientific">Vibrio jasicida</name>
    <dbReference type="NCBI Taxonomy" id="766224"/>
    <lineage>
        <taxon>Bacteria</taxon>
        <taxon>Pseudomonadati</taxon>
        <taxon>Pseudomonadota</taxon>
        <taxon>Gammaproteobacteria</taxon>
        <taxon>Vibrionales</taxon>
        <taxon>Vibrionaceae</taxon>
        <taxon>Vibrio</taxon>
    </lineage>
</organism>
<comment type="caution">
    <text evidence="3">The sequence shown here is derived from an EMBL/GenBank/DDBJ whole genome shotgun (WGS) entry which is preliminary data.</text>
</comment>
<feature type="domain" description="OmpR/PhoB-type" evidence="2">
    <location>
        <begin position="4"/>
        <end position="74"/>
    </location>
</feature>
<dbReference type="SUPFAM" id="SSF46894">
    <property type="entry name" value="C-terminal effector domain of the bipartite response regulators"/>
    <property type="match status" value="1"/>
</dbReference>
<gene>
    <name evidence="3" type="ORF">ACGRHZ_08125</name>
</gene>
<dbReference type="Proteomes" id="UP001607221">
    <property type="component" value="Unassembled WGS sequence"/>
</dbReference>
<accession>A0ABW7J5F6</accession>
<evidence type="ECO:0000256" key="1">
    <source>
        <dbReference type="ARBA" id="ARBA00023125"/>
    </source>
</evidence>
<sequence length="148" mass="16474">MSVSMSVSSLNIAKTLFDGTDRIYSRDALIAAGWPDKPIGSNSLNVSIMKLRRKLATINSHIEIRSYPTLGYKLVLPVDVNLMSLQLRETNDFVFVPDSQETGTREGEGEGQIQSNLTHVNLTSIRWGDIFLSVLILLYSSALYCSLY</sequence>
<dbReference type="Gene3D" id="1.10.10.10">
    <property type="entry name" value="Winged helix-like DNA-binding domain superfamily/Winged helix DNA-binding domain"/>
    <property type="match status" value="1"/>
</dbReference>
<keyword evidence="1" id="KW-0238">DNA-binding</keyword>